<evidence type="ECO:0000256" key="2">
    <source>
        <dbReference type="ARBA" id="ARBA00023315"/>
    </source>
</evidence>
<evidence type="ECO:0000313" key="6">
    <source>
        <dbReference type="Proteomes" id="UP000310158"/>
    </source>
</evidence>
<name>A0A4S4LHW3_9AGAM</name>
<dbReference type="CDD" id="cd04301">
    <property type="entry name" value="NAT_SF"/>
    <property type="match status" value="1"/>
</dbReference>
<sequence length="411" mass="46660">MPLCRGQVRYKFEMTAQSPPLVFGRTTVLLLLLKPWSSAAHQLPLFCEQQKPCISFIQNVAKHELNTLDLDFLRPLFMPVFLTVARTWLGPAVNVTKFSLIIRLHTVSSFGQLLSHSVRNAQPCDCPTYPLSAPACPPRPSHLLRITTTMEDIIYRPYSGETDLPHIVSLVQNELSEPYVIYTYRYFLHQWPHLSFLAYPADHPTLPVGVIVCKQSMHRENLNRGYIAMLSVSKNWRKRGIGASPTTYIPSSRPRLTDLAVSNFSLFIFVHVRVASESPGRIADVRLLRCCRVVVVSSALVRHSIDVMKINGVEEIALETEYDNAAALALYASLGFIREKRLFRFYLNGKDAFRLILAFGDGDDTCQRSLADDDDDGEPQRLERLRWKVSTLRASRMVALWPPDEDEDSGR</sequence>
<dbReference type="Pfam" id="PF00583">
    <property type="entry name" value="Acetyltransf_1"/>
    <property type="match status" value="2"/>
</dbReference>
<dbReference type="GO" id="GO:0004596">
    <property type="term" value="F:protein-N-terminal amino-acid acetyltransferase activity"/>
    <property type="evidence" value="ECO:0007669"/>
    <property type="project" value="InterPro"/>
</dbReference>
<organism evidence="5 6">
    <name type="scientific">Bondarzewia mesenterica</name>
    <dbReference type="NCBI Taxonomy" id="1095465"/>
    <lineage>
        <taxon>Eukaryota</taxon>
        <taxon>Fungi</taxon>
        <taxon>Dikarya</taxon>
        <taxon>Basidiomycota</taxon>
        <taxon>Agaricomycotina</taxon>
        <taxon>Agaricomycetes</taxon>
        <taxon>Russulales</taxon>
        <taxon>Bondarzewiaceae</taxon>
        <taxon>Bondarzewia</taxon>
    </lineage>
</organism>
<proteinExistence type="inferred from homology"/>
<reference evidence="5 6" key="1">
    <citation type="submission" date="2019-02" db="EMBL/GenBank/DDBJ databases">
        <title>Genome sequencing of the rare red list fungi Bondarzewia mesenterica.</title>
        <authorList>
            <person name="Buettner E."/>
            <person name="Kellner H."/>
        </authorList>
    </citation>
    <scope>NUCLEOTIDE SEQUENCE [LARGE SCALE GENOMIC DNA]</scope>
    <source>
        <strain evidence="5 6">DSM 108281</strain>
    </source>
</reference>
<gene>
    <name evidence="5" type="ORF">EW146_g8018</name>
</gene>
<feature type="domain" description="N-acetyltransferase" evidence="4">
    <location>
        <begin position="153"/>
        <end position="360"/>
    </location>
</feature>
<dbReference type="PANTHER" id="PTHR45896:SF1">
    <property type="entry name" value="N-ALPHA-ACETYLTRANSFERASE 30"/>
    <property type="match status" value="1"/>
</dbReference>
<feature type="non-terminal residue" evidence="5">
    <location>
        <position position="411"/>
    </location>
</feature>
<keyword evidence="2" id="KW-0012">Acyltransferase</keyword>
<dbReference type="GO" id="GO:0031417">
    <property type="term" value="C:NatC complex"/>
    <property type="evidence" value="ECO:0007669"/>
    <property type="project" value="TreeGrafter"/>
</dbReference>
<evidence type="ECO:0000256" key="3">
    <source>
        <dbReference type="ARBA" id="ARBA00024025"/>
    </source>
</evidence>
<dbReference type="AlphaFoldDB" id="A0A4S4LHW3"/>
<comment type="similarity">
    <text evidence="3">Belongs to the acetyltransferase family. MAK3 subfamily.</text>
</comment>
<dbReference type="InterPro" id="IPR000182">
    <property type="entry name" value="GNAT_dom"/>
</dbReference>
<dbReference type="Proteomes" id="UP000310158">
    <property type="component" value="Unassembled WGS sequence"/>
</dbReference>
<dbReference type="OrthoDB" id="249099at2759"/>
<dbReference type="InterPro" id="IPR044542">
    <property type="entry name" value="NAA30-like"/>
</dbReference>
<evidence type="ECO:0000313" key="5">
    <source>
        <dbReference type="EMBL" id="THH11509.1"/>
    </source>
</evidence>
<dbReference type="InterPro" id="IPR016181">
    <property type="entry name" value="Acyl_CoA_acyltransferase"/>
</dbReference>
<evidence type="ECO:0000256" key="1">
    <source>
        <dbReference type="ARBA" id="ARBA00022679"/>
    </source>
</evidence>
<dbReference type="PANTHER" id="PTHR45896">
    <property type="entry name" value="N-ALPHA-ACETYLTRANSFERASE 30"/>
    <property type="match status" value="1"/>
</dbReference>
<keyword evidence="1" id="KW-0808">Transferase</keyword>
<accession>A0A4S4LHW3</accession>
<keyword evidence="6" id="KW-1185">Reference proteome</keyword>
<dbReference type="EMBL" id="SGPL01000510">
    <property type="protein sequence ID" value="THH11509.1"/>
    <property type="molecule type" value="Genomic_DNA"/>
</dbReference>
<protein>
    <recommendedName>
        <fullName evidence="4">N-acetyltransferase domain-containing protein</fullName>
    </recommendedName>
</protein>
<dbReference type="PROSITE" id="PS51186">
    <property type="entry name" value="GNAT"/>
    <property type="match status" value="1"/>
</dbReference>
<evidence type="ECO:0000259" key="4">
    <source>
        <dbReference type="PROSITE" id="PS51186"/>
    </source>
</evidence>
<dbReference type="Gene3D" id="3.40.630.30">
    <property type="match status" value="2"/>
</dbReference>
<dbReference type="SUPFAM" id="SSF55729">
    <property type="entry name" value="Acyl-CoA N-acyltransferases (Nat)"/>
    <property type="match status" value="2"/>
</dbReference>
<comment type="caution">
    <text evidence="5">The sequence shown here is derived from an EMBL/GenBank/DDBJ whole genome shotgun (WGS) entry which is preliminary data.</text>
</comment>